<evidence type="ECO:0000313" key="8">
    <source>
        <dbReference type="EMBL" id="RFC55690.1"/>
    </source>
</evidence>
<feature type="transmembrane region" description="Helical" evidence="6">
    <location>
        <begin position="35"/>
        <end position="57"/>
    </location>
</feature>
<evidence type="ECO:0000256" key="1">
    <source>
        <dbReference type="ARBA" id="ARBA00004651"/>
    </source>
</evidence>
<dbReference type="EMBL" id="QURB01000001">
    <property type="protein sequence ID" value="RFC55690.1"/>
    <property type="molecule type" value="Genomic_DNA"/>
</dbReference>
<keyword evidence="2" id="KW-1003">Cell membrane</keyword>
<dbReference type="InterPro" id="IPR000620">
    <property type="entry name" value="EamA_dom"/>
</dbReference>
<feature type="transmembrane region" description="Helical" evidence="6">
    <location>
        <begin position="69"/>
        <end position="91"/>
    </location>
</feature>
<comment type="subcellular location">
    <subcellularLocation>
        <location evidence="1">Cell membrane</location>
        <topology evidence="1">Multi-pass membrane protein</topology>
    </subcellularLocation>
</comment>
<dbReference type="RefSeq" id="WP_116879525.1">
    <property type="nucleotide sequence ID" value="NZ_QURB01000001.1"/>
</dbReference>
<name>A0A3E1F1K5_9FLAO</name>
<sequence length="317" mass="35634">MNKVILAHIALFTLNAIYGANHLLAKGVTPDYLGPSGLILVRGAITTLLFVAIYFLFIREKVDKKDIPLLAVTGLFGVCLNQLFFFNGLALTSPMNVGIIMTSTPILVVILSYFILKEKITKLKGIGVVLGAIGAIALTTIGKQPQFDSSLGDLYIFINALSFGIYLVLVKPLMNKYKPMTVITFNFMFGLVFIMMYPQVWTDVFAADFQLFPKVIWLKIAFIVIGATFFTYLLNTFSLKHVSPSVSGSYIYSQPVLVMFFTFLFAYIGWTENFIGAISLEKILYMLMIFAGVFMISRSSYNLRRDQKERERLKKKS</sequence>
<dbReference type="InterPro" id="IPR051258">
    <property type="entry name" value="Diverse_Substrate_Transporter"/>
</dbReference>
<evidence type="ECO:0000313" key="9">
    <source>
        <dbReference type="Proteomes" id="UP000257127"/>
    </source>
</evidence>
<gene>
    <name evidence="8" type="ORF">DXU93_01790</name>
</gene>
<evidence type="ECO:0000259" key="7">
    <source>
        <dbReference type="Pfam" id="PF00892"/>
    </source>
</evidence>
<dbReference type="AlphaFoldDB" id="A0A3E1F1K5"/>
<evidence type="ECO:0000256" key="3">
    <source>
        <dbReference type="ARBA" id="ARBA00022692"/>
    </source>
</evidence>
<protein>
    <submittedName>
        <fullName evidence="8">DMT family transporter</fullName>
    </submittedName>
</protein>
<feature type="transmembrane region" description="Helical" evidence="6">
    <location>
        <begin position="216"/>
        <end position="237"/>
    </location>
</feature>
<dbReference type="InterPro" id="IPR037185">
    <property type="entry name" value="EmrE-like"/>
</dbReference>
<evidence type="ECO:0000256" key="5">
    <source>
        <dbReference type="ARBA" id="ARBA00023136"/>
    </source>
</evidence>
<feature type="transmembrane region" description="Helical" evidence="6">
    <location>
        <begin position="282"/>
        <end position="301"/>
    </location>
</feature>
<keyword evidence="5 6" id="KW-0472">Membrane</keyword>
<evidence type="ECO:0000256" key="6">
    <source>
        <dbReference type="SAM" id="Phobius"/>
    </source>
</evidence>
<feature type="transmembrane region" description="Helical" evidence="6">
    <location>
        <begin position="97"/>
        <end position="116"/>
    </location>
</feature>
<dbReference type="PANTHER" id="PTHR42920:SF11">
    <property type="entry name" value="INNER MEMBRANE PROTEIN YTFF"/>
    <property type="match status" value="1"/>
</dbReference>
<keyword evidence="4 6" id="KW-1133">Transmembrane helix</keyword>
<organism evidence="8 9">
    <name type="scientific">Brumimicrobium aurantiacum</name>
    <dbReference type="NCBI Taxonomy" id="1737063"/>
    <lineage>
        <taxon>Bacteria</taxon>
        <taxon>Pseudomonadati</taxon>
        <taxon>Bacteroidota</taxon>
        <taxon>Flavobacteriia</taxon>
        <taxon>Flavobacteriales</taxon>
        <taxon>Crocinitomicaceae</taxon>
        <taxon>Brumimicrobium</taxon>
    </lineage>
</organism>
<dbReference type="SUPFAM" id="SSF103481">
    <property type="entry name" value="Multidrug resistance efflux transporter EmrE"/>
    <property type="match status" value="1"/>
</dbReference>
<feature type="transmembrane region" description="Helical" evidence="6">
    <location>
        <begin position="249"/>
        <end position="270"/>
    </location>
</feature>
<dbReference type="OrthoDB" id="9811486at2"/>
<feature type="transmembrane region" description="Helical" evidence="6">
    <location>
        <begin position="182"/>
        <end position="201"/>
    </location>
</feature>
<evidence type="ECO:0000256" key="4">
    <source>
        <dbReference type="ARBA" id="ARBA00022989"/>
    </source>
</evidence>
<dbReference type="GO" id="GO:0005886">
    <property type="term" value="C:plasma membrane"/>
    <property type="evidence" value="ECO:0007669"/>
    <property type="project" value="UniProtKB-SubCell"/>
</dbReference>
<keyword evidence="9" id="KW-1185">Reference proteome</keyword>
<feature type="domain" description="EamA" evidence="7">
    <location>
        <begin position="151"/>
        <end position="297"/>
    </location>
</feature>
<accession>A0A3E1F1K5</accession>
<dbReference type="PANTHER" id="PTHR42920">
    <property type="entry name" value="OS03G0707200 PROTEIN-RELATED"/>
    <property type="match status" value="1"/>
</dbReference>
<feature type="domain" description="EamA" evidence="7">
    <location>
        <begin position="7"/>
        <end position="139"/>
    </location>
</feature>
<comment type="caution">
    <text evidence="8">The sequence shown here is derived from an EMBL/GenBank/DDBJ whole genome shotgun (WGS) entry which is preliminary data.</text>
</comment>
<proteinExistence type="predicted"/>
<keyword evidence="3 6" id="KW-0812">Transmembrane</keyword>
<dbReference type="Proteomes" id="UP000257127">
    <property type="component" value="Unassembled WGS sequence"/>
</dbReference>
<evidence type="ECO:0000256" key="2">
    <source>
        <dbReference type="ARBA" id="ARBA00022475"/>
    </source>
</evidence>
<reference evidence="8 9" key="1">
    <citation type="submission" date="2018-08" db="EMBL/GenBank/DDBJ databases">
        <title>The draft genome squence of Brumimicrobium sp. N62.</title>
        <authorList>
            <person name="Du Z.-J."/>
            <person name="Luo H.-R."/>
        </authorList>
    </citation>
    <scope>NUCLEOTIDE SEQUENCE [LARGE SCALE GENOMIC DNA]</scope>
    <source>
        <strain evidence="8 9">N62</strain>
    </source>
</reference>
<feature type="transmembrane region" description="Helical" evidence="6">
    <location>
        <begin position="123"/>
        <end position="142"/>
    </location>
</feature>
<feature type="transmembrane region" description="Helical" evidence="6">
    <location>
        <begin position="154"/>
        <end position="170"/>
    </location>
</feature>
<dbReference type="Pfam" id="PF00892">
    <property type="entry name" value="EamA"/>
    <property type="match status" value="2"/>
</dbReference>